<protein>
    <submittedName>
        <fullName evidence="5">Histidine triad (HIT) family protein</fullName>
    </submittedName>
</protein>
<dbReference type="Proteomes" id="UP000254808">
    <property type="component" value="Chromosome"/>
</dbReference>
<feature type="active site" description="Tele-AMP-histidine intermediate" evidence="1">
    <location>
        <position position="93"/>
    </location>
</feature>
<proteinExistence type="predicted"/>
<evidence type="ECO:0000313" key="6">
    <source>
        <dbReference type="Proteomes" id="UP000254808"/>
    </source>
</evidence>
<dbReference type="InterPro" id="IPR011146">
    <property type="entry name" value="HIT-like"/>
</dbReference>
<dbReference type="InterPro" id="IPR036265">
    <property type="entry name" value="HIT-like_sf"/>
</dbReference>
<feature type="short sequence motif" description="Histidine triad motif" evidence="2 3">
    <location>
        <begin position="91"/>
        <end position="95"/>
    </location>
</feature>
<evidence type="ECO:0000256" key="3">
    <source>
        <dbReference type="PROSITE-ProRule" id="PRU00464"/>
    </source>
</evidence>
<dbReference type="Pfam" id="PF01230">
    <property type="entry name" value="HIT"/>
    <property type="match status" value="1"/>
</dbReference>
<sequence>MATIFTRIIEGELPCYKIAEDEHHFAFLDINPMSKGHTLVVPKEETDYVFDLKDERLQSLMTFAKKIAHGIDRALGTVRTGVIVEGLEVPHAHVHLIPIYAGKKSFNFSNRPKFSKEEMEAIAASIRDSLQ</sequence>
<evidence type="ECO:0000313" key="5">
    <source>
        <dbReference type="EMBL" id="AXI99494.1"/>
    </source>
</evidence>
<dbReference type="SUPFAM" id="SSF54197">
    <property type="entry name" value="HIT-like"/>
    <property type="match status" value="1"/>
</dbReference>
<dbReference type="RefSeq" id="WP_114982736.1">
    <property type="nucleotide sequence ID" value="NZ_CP027806.1"/>
</dbReference>
<dbReference type="Gene3D" id="3.30.428.10">
    <property type="entry name" value="HIT-like"/>
    <property type="match status" value="1"/>
</dbReference>
<dbReference type="PRINTS" id="PR00332">
    <property type="entry name" value="HISTRIAD"/>
</dbReference>
<dbReference type="InterPro" id="IPR001310">
    <property type="entry name" value="Histidine_triad_HIT"/>
</dbReference>
<feature type="domain" description="HIT" evidence="4">
    <location>
        <begin position="4"/>
        <end position="106"/>
    </location>
</feature>
<dbReference type="GO" id="GO:0009117">
    <property type="term" value="P:nucleotide metabolic process"/>
    <property type="evidence" value="ECO:0007669"/>
    <property type="project" value="TreeGrafter"/>
</dbReference>
<dbReference type="PROSITE" id="PS51084">
    <property type="entry name" value="HIT_2"/>
    <property type="match status" value="1"/>
</dbReference>
<accession>A0A345UG93</accession>
<name>A0A345UG93_9BACT</name>
<dbReference type="AlphaFoldDB" id="A0A345UG93"/>
<dbReference type="GO" id="GO:0003824">
    <property type="term" value="F:catalytic activity"/>
    <property type="evidence" value="ECO:0007669"/>
    <property type="project" value="InterPro"/>
</dbReference>
<dbReference type="PANTHER" id="PTHR46648:SF1">
    <property type="entry name" value="ADENOSINE 5'-MONOPHOSPHORAMIDASE HNT1"/>
    <property type="match status" value="1"/>
</dbReference>
<dbReference type="PANTHER" id="PTHR46648">
    <property type="entry name" value="HIT FAMILY PROTEIN 1"/>
    <property type="match status" value="1"/>
</dbReference>
<evidence type="ECO:0000259" key="4">
    <source>
        <dbReference type="PROSITE" id="PS51084"/>
    </source>
</evidence>
<organism evidence="5 6">
    <name type="scientific">Cyclonatronum proteinivorum</name>
    <dbReference type="NCBI Taxonomy" id="1457365"/>
    <lineage>
        <taxon>Bacteria</taxon>
        <taxon>Pseudomonadati</taxon>
        <taxon>Balneolota</taxon>
        <taxon>Balneolia</taxon>
        <taxon>Balneolales</taxon>
        <taxon>Cyclonatronaceae</taxon>
        <taxon>Cyclonatronum</taxon>
    </lineage>
</organism>
<dbReference type="OrthoDB" id="9784774at2"/>
<gene>
    <name evidence="5" type="ORF">CYPRO_0207</name>
</gene>
<dbReference type="KEGG" id="cprv:CYPRO_0207"/>
<dbReference type="EMBL" id="CP027806">
    <property type="protein sequence ID" value="AXI99494.1"/>
    <property type="molecule type" value="Genomic_DNA"/>
</dbReference>
<evidence type="ECO:0000256" key="1">
    <source>
        <dbReference type="PIRSR" id="PIRSR601310-1"/>
    </source>
</evidence>
<evidence type="ECO:0000256" key="2">
    <source>
        <dbReference type="PIRSR" id="PIRSR601310-3"/>
    </source>
</evidence>
<reference evidence="5 6" key="1">
    <citation type="submission" date="2018-03" db="EMBL/GenBank/DDBJ databases">
        <title>Phenotypic and genomic properties of Cyclonatronum proteinivorum gen. nov., sp. nov., a haloalkaliphilic bacteroidete from soda lakes possessing Na+-translocating rhodopsin.</title>
        <authorList>
            <person name="Toshchakov S.V."/>
            <person name="Korzhenkov A."/>
            <person name="Samarov N.I."/>
            <person name="Kublanov I.V."/>
            <person name="Muntyan M.S."/>
            <person name="Sorokin D.Y."/>
        </authorList>
    </citation>
    <scope>NUCLEOTIDE SEQUENCE [LARGE SCALE GENOMIC DNA]</scope>
    <source>
        <strain evidence="5 6">Omega</strain>
    </source>
</reference>
<keyword evidence="6" id="KW-1185">Reference proteome</keyword>